<gene>
    <name evidence="1" type="ORF">N788_06370</name>
</gene>
<dbReference type="Proteomes" id="UP000029085">
    <property type="component" value="Unassembled WGS sequence"/>
</dbReference>
<dbReference type="PATRIC" id="fig|1121014.3.peg.2179"/>
<organism evidence="1 2">
    <name type="scientific">Arenimonas donghaensis DSM 18148 = HO3-R19</name>
    <dbReference type="NCBI Taxonomy" id="1121014"/>
    <lineage>
        <taxon>Bacteria</taxon>
        <taxon>Pseudomonadati</taxon>
        <taxon>Pseudomonadota</taxon>
        <taxon>Gammaproteobacteria</taxon>
        <taxon>Lysobacterales</taxon>
        <taxon>Lysobacteraceae</taxon>
        <taxon>Arenimonas</taxon>
    </lineage>
</organism>
<name>A0A087MG91_9GAMM</name>
<reference evidence="1 2" key="2">
    <citation type="journal article" date="2015" name="Stand. Genomic Sci.">
        <title>High quality draft genomic sequence of Arenimonas donghaensis DSM 18148(T).</title>
        <authorList>
            <person name="Chen F."/>
            <person name="Wang H."/>
            <person name="Cao Y."/>
            <person name="Li X."/>
            <person name="Wang G."/>
        </authorList>
    </citation>
    <scope>NUCLEOTIDE SEQUENCE [LARGE SCALE GENOMIC DNA]</scope>
    <source>
        <strain evidence="1 2">HO3-R19</strain>
    </source>
</reference>
<comment type="caution">
    <text evidence="1">The sequence shown here is derived from an EMBL/GenBank/DDBJ whole genome shotgun (WGS) entry which is preliminary data.</text>
</comment>
<sequence length="320" mass="35523">MRLNGVRIRETEAVRIVPGLDVFVVQIQRDALARFPARTRLTVSLAGGGPLLFKGCTDAVVDVPHGAGDDPENIRIDKKGFLVQGQAGLAELQEGFLATYSAASAFFHREFGTPLFLLYGTLLGQQRGADFIPGDDDFDVGYWSDAGNASRVRDEAMDLVVRLVRGGFVVTLNREGRLFRLRLPGNPPACHLDVHAVWHEKGSVWIHPRANLDCKRGDFLPAMDSTMRGIDVLVPARPESFLASYYGSDWQIPNPAYSTAARPFAKWKLRLLRRAFVTPLEVARMQSKIGEPGARDEGMLVPIGSQSIYPLERYEQICDW</sequence>
<evidence type="ECO:0000313" key="2">
    <source>
        <dbReference type="Proteomes" id="UP000029085"/>
    </source>
</evidence>
<dbReference type="AlphaFoldDB" id="A0A087MG91"/>
<reference evidence="2" key="1">
    <citation type="submission" date="2013-08" db="EMBL/GenBank/DDBJ databases">
        <title>Genome sequencing of Arenimonas donghaensis.</title>
        <authorList>
            <person name="Chen F."/>
            <person name="Wang G."/>
        </authorList>
    </citation>
    <scope>NUCLEOTIDE SEQUENCE [LARGE SCALE GENOMIC DNA]</scope>
    <source>
        <strain evidence="2">HO3-R19</strain>
    </source>
</reference>
<proteinExistence type="predicted"/>
<evidence type="ECO:0000313" key="1">
    <source>
        <dbReference type="EMBL" id="KFL35894.1"/>
    </source>
</evidence>
<accession>A0A087MG91</accession>
<dbReference type="EMBL" id="AVCJ01000043">
    <property type="protein sequence ID" value="KFL35894.1"/>
    <property type="molecule type" value="Genomic_DNA"/>
</dbReference>
<evidence type="ECO:0008006" key="3">
    <source>
        <dbReference type="Google" id="ProtNLM"/>
    </source>
</evidence>
<protein>
    <recommendedName>
        <fullName evidence="3">LicD family protein</fullName>
    </recommendedName>
</protein>
<keyword evidence="2" id="KW-1185">Reference proteome</keyword>
<dbReference type="STRING" id="1121014.N788_06370"/>